<evidence type="ECO:0008006" key="4">
    <source>
        <dbReference type="Google" id="ProtNLM"/>
    </source>
</evidence>
<accession>M4ZDP3</accession>
<dbReference type="PROSITE" id="PS51318">
    <property type="entry name" value="TAT"/>
    <property type="match status" value="1"/>
</dbReference>
<dbReference type="Gene3D" id="1.10.260.160">
    <property type="match status" value="1"/>
</dbReference>
<dbReference type="STRING" id="1245469.S58_59650"/>
<name>M4ZDP3_9BRAD</name>
<dbReference type="InterPro" id="IPR005152">
    <property type="entry name" value="Lipase_secreted"/>
</dbReference>
<protein>
    <recommendedName>
        <fullName evidence="4">Lysophospholipase</fullName>
    </recommendedName>
</protein>
<feature type="region of interest" description="Disordered" evidence="1">
    <location>
        <begin position="1"/>
        <end position="26"/>
    </location>
</feature>
<dbReference type="GO" id="GO:0016042">
    <property type="term" value="P:lipid catabolic process"/>
    <property type="evidence" value="ECO:0007669"/>
    <property type="project" value="InterPro"/>
</dbReference>
<dbReference type="GeneID" id="301819693"/>
<dbReference type="Gene3D" id="3.40.50.1820">
    <property type="entry name" value="alpha/beta hydrolase"/>
    <property type="match status" value="1"/>
</dbReference>
<dbReference type="SUPFAM" id="SSF53474">
    <property type="entry name" value="alpha/beta-Hydrolases"/>
    <property type="match status" value="1"/>
</dbReference>
<dbReference type="AlphaFoldDB" id="M4ZDP3"/>
<dbReference type="EMBL" id="AP012603">
    <property type="protein sequence ID" value="BAM91942.1"/>
    <property type="molecule type" value="Genomic_DNA"/>
</dbReference>
<evidence type="ECO:0000256" key="1">
    <source>
        <dbReference type="SAM" id="MobiDB-lite"/>
    </source>
</evidence>
<proteinExistence type="predicted"/>
<dbReference type="Proteomes" id="UP000011841">
    <property type="component" value="Chromosome"/>
</dbReference>
<reference evidence="2 3" key="1">
    <citation type="journal article" date="2013" name="Appl. Environ. Microbiol.">
        <title>Genome analysis suggests that the soil oligotrophic bacterium Agromonas oligotrophica (Bradyrhizobium oligotrophicum) is a nitrogen-fixing symbiont of Aeschynomene indica.</title>
        <authorList>
            <person name="Okubo T."/>
            <person name="Fukushima S."/>
            <person name="Itakura M."/>
            <person name="Oshima K."/>
            <person name="Longtonglang A."/>
            <person name="Teaumroong N."/>
            <person name="Mitsui H."/>
            <person name="Hattori M."/>
            <person name="Hattori R."/>
            <person name="Hattori T."/>
            <person name="Minamisawa K."/>
        </authorList>
    </citation>
    <scope>NUCLEOTIDE SEQUENCE [LARGE SCALE GENOMIC DNA]</scope>
    <source>
        <strain evidence="2 3">S58</strain>
    </source>
</reference>
<sequence length="477" mass="51632">MTRRSIGPESSVADRTEARSRLTAEVAGLEPSPGALAGRPSRRRLLASAGLGIGAAALSLSAGPAAAQPARGASLGAPVRVSKQRLDALAAKFHAVFNEHNVLPSFAVDQHGARVDVELRRLTTFTRIPESGERVKVSGLLALPAGHKGALPVVSWQHGTILSFDQVPSNLTRLADPNYEPRDNVDSLETLFNVQRLVGNGFALIAADYLGKGPYRQGRGEAYAVKDATVQCCLDVLDAGLLALDHLGLRKAALFLNGWSQGAVNTQWLRQDLQRRGVDVAASATQSPFNNLADSMRYWVSEQSGGASTDSPYPKQPIWITPCVIVLLGSYRRYYRLTDLFKTAIKPQHLALAEKYWSDYSMDETFSKSVPQPSDLLVDGFFERFTHETNSRFLRRLAANSSTYWDYDAPMRFYYGLADEALPPDLVKMPLAADGRFAQGIAVSGASHRATFLASLYGGGDAMSGASTVLDLFKTGS</sequence>
<dbReference type="GO" id="GO:0004806">
    <property type="term" value="F:triacylglycerol lipase activity"/>
    <property type="evidence" value="ECO:0007669"/>
    <property type="project" value="InterPro"/>
</dbReference>
<dbReference type="InterPro" id="IPR006311">
    <property type="entry name" value="TAT_signal"/>
</dbReference>
<keyword evidence="3" id="KW-1185">Reference proteome</keyword>
<gene>
    <name evidence="2" type="ORF">S58_59650</name>
</gene>
<dbReference type="KEGG" id="aol:S58_59650"/>
<evidence type="ECO:0000313" key="3">
    <source>
        <dbReference type="Proteomes" id="UP000011841"/>
    </source>
</evidence>
<dbReference type="RefSeq" id="WP_015669027.1">
    <property type="nucleotide sequence ID" value="NC_020453.1"/>
</dbReference>
<dbReference type="PATRIC" id="fig|1245469.3.peg.6107"/>
<dbReference type="PIRSF" id="PIRSF029171">
    <property type="entry name" value="Esterase_LipA"/>
    <property type="match status" value="1"/>
</dbReference>
<dbReference type="eggNOG" id="COG1506">
    <property type="taxonomic scope" value="Bacteria"/>
</dbReference>
<feature type="compositionally biased region" description="Basic and acidic residues" evidence="1">
    <location>
        <begin position="12"/>
        <end position="22"/>
    </location>
</feature>
<dbReference type="HOGENOM" id="CLU_650729_0_0_5"/>
<evidence type="ECO:0000313" key="2">
    <source>
        <dbReference type="EMBL" id="BAM91942.1"/>
    </source>
</evidence>
<organism evidence="2 3">
    <name type="scientific">Bradyrhizobium oligotrophicum S58</name>
    <dbReference type="NCBI Taxonomy" id="1245469"/>
    <lineage>
        <taxon>Bacteria</taxon>
        <taxon>Pseudomonadati</taxon>
        <taxon>Pseudomonadota</taxon>
        <taxon>Alphaproteobacteria</taxon>
        <taxon>Hyphomicrobiales</taxon>
        <taxon>Nitrobacteraceae</taxon>
        <taxon>Bradyrhizobium</taxon>
    </lineage>
</organism>
<dbReference type="InterPro" id="IPR029058">
    <property type="entry name" value="AB_hydrolase_fold"/>
</dbReference>